<organism evidence="2">
    <name type="scientific">viral metagenome</name>
    <dbReference type="NCBI Taxonomy" id="1070528"/>
    <lineage>
        <taxon>unclassified sequences</taxon>
        <taxon>metagenomes</taxon>
        <taxon>organismal metagenomes</taxon>
    </lineage>
</organism>
<dbReference type="EMBL" id="MN740472">
    <property type="protein sequence ID" value="QHU28520.1"/>
    <property type="molecule type" value="Genomic_DNA"/>
</dbReference>
<accession>A0A6C0LDU4</accession>
<dbReference type="InterPro" id="IPR003806">
    <property type="entry name" value="ATP-grasp_PylC-type"/>
</dbReference>
<dbReference type="GO" id="GO:0046872">
    <property type="term" value="F:metal ion binding"/>
    <property type="evidence" value="ECO:0007669"/>
    <property type="project" value="InterPro"/>
</dbReference>
<dbReference type="PROSITE" id="PS50975">
    <property type="entry name" value="ATP_GRASP"/>
    <property type="match status" value="1"/>
</dbReference>
<proteinExistence type="predicted"/>
<sequence>MKRNLIFYGYHEKWADSNLYNKNTYMNHLSDIIHDVKIFTDISSLQAYLKTEGQNYKNYILPSLTDHIRELNNAEINSLFEIDSFWLDQLDYKKKFAEYAIKNKLSQYIPRIYSKEDDRSSNILTIVKPNIGAYSYQVYKKRLGEVQDWEFTENVVQEYIKDPIEYAGYFVAYNGNITHSFAYMGDHGNGEYIKCEGGIFDASPKIRVTLNKKIVHELELFLKPTLFTGICCFDFKIKDRNLKVFEINPRLGGSLTLEENAKDLTDIVRKLIEIYDDRNVYN</sequence>
<name>A0A6C0LDU4_9ZZZZ</name>
<reference evidence="2" key="1">
    <citation type="journal article" date="2020" name="Nature">
        <title>Giant virus diversity and host interactions through global metagenomics.</title>
        <authorList>
            <person name="Schulz F."/>
            <person name="Roux S."/>
            <person name="Paez-Espino D."/>
            <person name="Jungbluth S."/>
            <person name="Walsh D.A."/>
            <person name="Denef V.J."/>
            <person name="McMahon K.D."/>
            <person name="Konstantinidis K.T."/>
            <person name="Eloe-Fadrosh E.A."/>
            <person name="Kyrpides N.C."/>
            <person name="Woyke T."/>
        </authorList>
    </citation>
    <scope>NUCLEOTIDE SEQUENCE</scope>
    <source>
        <strain evidence="2">GVMAG-M-3300027770-73</strain>
    </source>
</reference>
<feature type="domain" description="ATP-grasp" evidence="1">
    <location>
        <begin position="222"/>
        <end position="273"/>
    </location>
</feature>
<dbReference type="SUPFAM" id="SSF56059">
    <property type="entry name" value="Glutathione synthetase ATP-binding domain-like"/>
    <property type="match status" value="1"/>
</dbReference>
<protein>
    <recommendedName>
        <fullName evidence="1">ATP-grasp domain-containing protein</fullName>
    </recommendedName>
</protein>
<dbReference type="AlphaFoldDB" id="A0A6C0LDU4"/>
<dbReference type="Pfam" id="PF02655">
    <property type="entry name" value="ATP-grasp_3"/>
    <property type="match status" value="1"/>
</dbReference>
<dbReference type="GO" id="GO:0005524">
    <property type="term" value="F:ATP binding"/>
    <property type="evidence" value="ECO:0007669"/>
    <property type="project" value="InterPro"/>
</dbReference>
<evidence type="ECO:0000259" key="1">
    <source>
        <dbReference type="PROSITE" id="PS50975"/>
    </source>
</evidence>
<evidence type="ECO:0000313" key="2">
    <source>
        <dbReference type="EMBL" id="QHU28520.1"/>
    </source>
</evidence>
<dbReference type="InterPro" id="IPR011761">
    <property type="entry name" value="ATP-grasp"/>
</dbReference>
<dbReference type="Gene3D" id="3.30.470.20">
    <property type="entry name" value="ATP-grasp fold, B domain"/>
    <property type="match status" value="1"/>
</dbReference>